<dbReference type="GeneID" id="87817139"/>
<reference evidence="2" key="1">
    <citation type="journal article" date="2023" name="Mol. Phylogenet. Evol.">
        <title>Genome-scale phylogeny and comparative genomics of the fungal order Sordariales.</title>
        <authorList>
            <person name="Hensen N."/>
            <person name="Bonometti L."/>
            <person name="Westerberg I."/>
            <person name="Brannstrom I.O."/>
            <person name="Guillou S."/>
            <person name="Cros-Aarteil S."/>
            <person name="Calhoun S."/>
            <person name="Haridas S."/>
            <person name="Kuo A."/>
            <person name="Mondo S."/>
            <person name="Pangilinan J."/>
            <person name="Riley R."/>
            <person name="LaButti K."/>
            <person name="Andreopoulos B."/>
            <person name="Lipzen A."/>
            <person name="Chen C."/>
            <person name="Yan M."/>
            <person name="Daum C."/>
            <person name="Ng V."/>
            <person name="Clum A."/>
            <person name="Steindorff A."/>
            <person name="Ohm R.A."/>
            <person name="Martin F."/>
            <person name="Silar P."/>
            <person name="Natvig D.O."/>
            <person name="Lalanne C."/>
            <person name="Gautier V."/>
            <person name="Ament-Velasquez S.L."/>
            <person name="Kruys A."/>
            <person name="Hutchinson M.I."/>
            <person name="Powell A.J."/>
            <person name="Barry K."/>
            <person name="Miller A.N."/>
            <person name="Grigoriev I.V."/>
            <person name="Debuchy R."/>
            <person name="Gladieux P."/>
            <person name="Hiltunen Thoren M."/>
            <person name="Johannesson H."/>
        </authorList>
    </citation>
    <scope>NUCLEOTIDE SEQUENCE</scope>
    <source>
        <strain evidence="2">CBS 141.50</strain>
    </source>
</reference>
<dbReference type="AlphaFoldDB" id="A0AAN6V4E7"/>
<protein>
    <submittedName>
        <fullName evidence="2">Uncharacterized protein</fullName>
    </submittedName>
</protein>
<dbReference type="RefSeq" id="XP_062637577.1">
    <property type="nucleotide sequence ID" value="XM_062780526.1"/>
</dbReference>
<name>A0AAN6V4E7_9PEZI</name>
<dbReference type="Proteomes" id="UP001302676">
    <property type="component" value="Unassembled WGS sequence"/>
</dbReference>
<organism evidence="2 3">
    <name type="scientific">Dichotomopilus funicola</name>
    <dbReference type="NCBI Taxonomy" id="1934379"/>
    <lineage>
        <taxon>Eukaryota</taxon>
        <taxon>Fungi</taxon>
        <taxon>Dikarya</taxon>
        <taxon>Ascomycota</taxon>
        <taxon>Pezizomycotina</taxon>
        <taxon>Sordariomycetes</taxon>
        <taxon>Sordariomycetidae</taxon>
        <taxon>Sordariales</taxon>
        <taxon>Chaetomiaceae</taxon>
        <taxon>Dichotomopilus</taxon>
    </lineage>
</organism>
<proteinExistence type="predicted"/>
<dbReference type="EMBL" id="MU853579">
    <property type="protein sequence ID" value="KAK4144206.1"/>
    <property type="molecule type" value="Genomic_DNA"/>
</dbReference>
<feature type="chain" id="PRO_5042868102" evidence="1">
    <location>
        <begin position="20"/>
        <end position="222"/>
    </location>
</feature>
<feature type="signal peptide" evidence="1">
    <location>
        <begin position="1"/>
        <end position="19"/>
    </location>
</feature>
<evidence type="ECO:0000256" key="1">
    <source>
        <dbReference type="SAM" id="SignalP"/>
    </source>
</evidence>
<keyword evidence="3" id="KW-1185">Reference proteome</keyword>
<evidence type="ECO:0000313" key="2">
    <source>
        <dbReference type="EMBL" id="KAK4144206.1"/>
    </source>
</evidence>
<keyword evidence="1" id="KW-0732">Signal</keyword>
<sequence length="222" mass="23459">MLFSSLLAIPALLATAAVAAPAFEIPEALAPRVEACPTVTRYKGWDYSTTWLATTTVTNGWSSLGSVTSTKTEHETRTINTRTTVYSPLVTTLPATTTTVLVTSGTLTINWFTETTTVTSAGYAPPSACQVTTVTSSIPTVTSTTVTMDLLYDTTWASTVGHVTTTTFVTLKTVSHTDTAAGSTAYSTTITQPVTVSSVWITTATETSTVWEKGCKSWACQA</sequence>
<evidence type="ECO:0000313" key="3">
    <source>
        <dbReference type="Proteomes" id="UP001302676"/>
    </source>
</evidence>
<gene>
    <name evidence="2" type="ORF">C8A04DRAFT_28108</name>
</gene>
<accession>A0AAN6V4E7</accession>
<comment type="caution">
    <text evidence="2">The sequence shown here is derived from an EMBL/GenBank/DDBJ whole genome shotgun (WGS) entry which is preliminary data.</text>
</comment>
<reference evidence="2" key="2">
    <citation type="submission" date="2023-05" db="EMBL/GenBank/DDBJ databases">
        <authorList>
            <consortium name="Lawrence Berkeley National Laboratory"/>
            <person name="Steindorff A."/>
            <person name="Hensen N."/>
            <person name="Bonometti L."/>
            <person name="Westerberg I."/>
            <person name="Brannstrom I.O."/>
            <person name="Guillou S."/>
            <person name="Cros-Aarteil S."/>
            <person name="Calhoun S."/>
            <person name="Haridas S."/>
            <person name="Kuo A."/>
            <person name="Mondo S."/>
            <person name="Pangilinan J."/>
            <person name="Riley R."/>
            <person name="Labutti K."/>
            <person name="Andreopoulos B."/>
            <person name="Lipzen A."/>
            <person name="Chen C."/>
            <person name="Yanf M."/>
            <person name="Daum C."/>
            <person name="Ng V."/>
            <person name="Clum A."/>
            <person name="Ohm R."/>
            <person name="Martin F."/>
            <person name="Silar P."/>
            <person name="Natvig D."/>
            <person name="Lalanne C."/>
            <person name="Gautier V."/>
            <person name="Ament-Velasquez S.L."/>
            <person name="Kruys A."/>
            <person name="Hutchinson M.I."/>
            <person name="Powell A.J."/>
            <person name="Barry K."/>
            <person name="Miller A.N."/>
            <person name="Grigoriev I.V."/>
            <person name="Debuchy R."/>
            <person name="Gladieux P."/>
            <person name="Thoren M.H."/>
            <person name="Johannesson H."/>
        </authorList>
    </citation>
    <scope>NUCLEOTIDE SEQUENCE</scope>
    <source>
        <strain evidence="2">CBS 141.50</strain>
    </source>
</reference>